<reference evidence="3 4" key="1">
    <citation type="submission" date="2017-07" db="EMBL/GenBank/DDBJ databases">
        <title>Sandarakinorhabdus cyanobacteriorum sp. nov., a novel bacterium isolated from cyanobacterial aggregates in a eutrophic lake.</title>
        <authorList>
            <person name="Cai H."/>
        </authorList>
    </citation>
    <scope>NUCLEOTIDE SEQUENCE [LARGE SCALE GENOMIC DNA]</scope>
    <source>
        <strain evidence="3 4">TH057</strain>
    </source>
</reference>
<gene>
    <name evidence="3" type="ORF">CHU93_04280</name>
</gene>
<evidence type="ECO:0000256" key="1">
    <source>
        <dbReference type="ARBA" id="ARBA00022729"/>
    </source>
</evidence>
<dbReference type="InterPro" id="IPR029046">
    <property type="entry name" value="LolA/LolB/LppX"/>
</dbReference>
<dbReference type="OrthoDB" id="9800501at2"/>
<feature type="chain" id="PRO_5012265313" description="Cell envelope biogenesis protein LolA" evidence="2">
    <location>
        <begin position="18"/>
        <end position="193"/>
    </location>
</feature>
<dbReference type="Gene3D" id="2.50.20.10">
    <property type="entry name" value="Lipoprotein localisation LolA/LolB/LppX"/>
    <property type="match status" value="1"/>
</dbReference>
<proteinExistence type="predicted"/>
<dbReference type="PANTHER" id="PTHR35869">
    <property type="entry name" value="OUTER-MEMBRANE LIPOPROTEIN CARRIER PROTEIN"/>
    <property type="match status" value="1"/>
</dbReference>
<organism evidence="3 4">
    <name type="scientific">Sandarakinorhabdus cyanobacteriorum</name>
    <dbReference type="NCBI Taxonomy" id="1981098"/>
    <lineage>
        <taxon>Bacteria</taxon>
        <taxon>Pseudomonadati</taxon>
        <taxon>Pseudomonadota</taxon>
        <taxon>Alphaproteobacteria</taxon>
        <taxon>Sphingomonadales</taxon>
        <taxon>Sphingosinicellaceae</taxon>
        <taxon>Sandarakinorhabdus</taxon>
    </lineage>
</organism>
<comment type="caution">
    <text evidence="3">The sequence shown here is derived from an EMBL/GenBank/DDBJ whole genome shotgun (WGS) entry which is preliminary data.</text>
</comment>
<evidence type="ECO:0000313" key="3">
    <source>
        <dbReference type="EMBL" id="OYQ31323.1"/>
    </source>
</evidence>
<accession>A0A255YQ26</accession>
<dbReference type="PANTHER" id="PTHR35869:SF1">
    <property type="entry name" value="OUTER-MEMBRANE LIPOPROTEIN CARRIER PROTEIN"/>
    <property type="match status" value="1"/>
</dbReference>
<dbReference type="InterPro" id="IPR004564">
    <property type="entry name" value="OM_lipoprot_carrier_LolA-like"/>
</dbReference>
<dbReference type="EMBL" id="NOXT01000086">
    <property type="protein sequence ID" value="OYQ31323.1"/>
    <property type="molecule type" value="Genomic_DNA"/>
</dbReference>
<evidence type="ECO:0000256" key="2">
    <source>
        <dbReference type="SAM" id="SignalP"/>
    </source>
</evidence>
<dbReference type="RefSeq" id="WP_094472914.1">
    <property type="nucleotide sequence ID" value="NZ_NOXT01000086.1"/>
</dbReference>
<keyword evidence="1 2" id="KW-0732">Signal</keyword>
<dbReference type="Pfam" id="PF03548">
    <property type="entry name" value="LolA"/>
    <property type="match status" value="1"/>
</dbReference>
<dbReference type="CDD" id="cd16325">
    <property type="entry name" value="LolA"/>
    <property type="match status" value="1"/>
</dbReference>
<name>A0A255YQ26_9SPHN</name>
<dbReference type="AlphaFoldDB" id="A0A255YQ26"/>
<dbReference type="Proteomes" id="UP000216991">
    <property type="component" value="Unassembled WGS sequence"/>
</dbReference>
<feature type="signal peptide" evidence="2">
    <location>
        <begin position="1"/>
        <end position="17"/>
    </location>
</feature>
<evidence type="ECO:0000313" key="4">
    <source>
        <dbReference type="Proteomes" id="UP000216991"/>
    </source>
</evidence>
<sequence length="193" mass="20680">MRMLLPLALLLAAPASATTLADVATSLKGTTSLAADFVQQGADGRILPGKLWLARPGKVRFQYDRAPMLLVADGRTLAFVDYEVKQVSRWPVRKTPLQILLAAEPDLAPLARITLDSPGLVEVLARDPKRPEFGTLHIRFTRSAAAPGGLALAGWTALDAQGGRSEVRLANVRYGASMAGVNWGFADPRKAAR</sequence>
<evidence type="ECO:0008006" key="5">
    <source>
        <dbReference type="Google" id="ProtNLM"/>
    </source>
</evidence>
<protein>
    <recommendedName>
        <fullName evidence="5">Cell envelope biogenesis protein LolA</fullName>
    </recommendedName>
</protein>
<keyword evidence="4" id="KW-1185">Reference proteome</keyword>
<dbReference type="SUPFAM" id="SSF89392">
    <property type="entry name" value="Prokaryotic lipoproteins and lipoprotein localization factors"/>
    <property type="match status" value="1"/>
</dbReference>